<name>A0A1F4Q0C9_UNCSA</name>
<dbReference type="AlphaFoldDB" id="A0A1F4Q0C9"/>
<accession>A0A1F4Q0C9</accession>
<gene>
    <name evidence="1" type="ORF">A2625_01025</name>
</gene>
<comment type="caution">
    <text evidence="1">The sequence shown here is derived from an EMBL/GenBank/DDBJ whole genome shotgun (WGS) entry which is preliminary data.</text>
</comment>
<dbReference type="EMBL" id="METM01000024">
    <property type="protein sequence ID" value="OGB89483.1"/>
    <property type="molecule type" value="Genomic_DNA"/>
</dbReference>
<dbReference type="Proteomes" id="UP000178724">
    <property type="component" value="Unassembled WGS sequence"/>
</dbReference>
<evidence type="ECO:0000313" key="1">
    <source>
        <dbReference type="EMBL" id="OGB89483.1"/>
    </source>
</evidence>
<proteinExistence type="predicted"/>
<sequence>MTNISELPAIPVYQNGGGGIDTRNIYFHKPSVTNFQRGQLSVPDECVQKKGGSETDYHVCLLERNRTLLRNERARVIGYITDIISNAAVESGLVAAEAKAEELTGRRQDFCRKESEPYRPAGVIDALEILAVDGFGKMDGGFLIDRPFKMDMPKRDAKLLMTAARWAIDMFFISAKPEYLTLAEQFLRYNLATNVDHSQLRHLPYAEKKSHQVYPVHDYIQTQLFLLQALSLHNPGGAIEFSNEIEAMLDNPDCLASHGIDDISREGYLNQIRIFKGYRYIFNPPSRGLAESNVLDLLAKSVIWSGEKQGRFLPALWWVDEMSRKDLRFDELTAELLNAHIKARDKLTAEDAISAYKVILFDRPETTRKYGGFLKIGLEAFFGILIACFFPLDPAAEPDPATEFDPAAEFEKYIDWDKLYQPKYADLREALGLLVREESRFSRTARGVGFDWDPTPKAAIGNLGLELGLRDVALQDNTPVKYEFDIRALKTPRERLNYVVDHLLDFVLDLDDSVKNRIRDEMRKDRSQP</sequence>
<reference evidence="1 2" key="1">
    <citation type="journal article" date="2016" name="Nat. Commun.">
        <title>Thousands of microbial genomes shed light on interconnected biogeochemical processes in an aquifer system.</title>
        <authorList>
            <person name="Anantharaman K."/>
            <person name="Brown C.T."/>
            <person name="Hug L.A."/>
            <person name="Sharon I."/>
            <person name="Castelle C.J."/>
            <person name="Probst A.J."/>
            <person name="Thomas B.C."/>
            <person name="Singh A."/>
            <person name="Wilkins M.J."/>
            <person name="Karaoz U."/>
            <person name="Brodie E.L."/>
            <person name="Williams K.H."/>
            <person name="Hubbard S.S."/>
            <person name="Banfield J.F."/>
        </authorList>
    </citation>
    <scope>NUCLEOTIDE SEQUENCE [LARGE SCALE GENOMIC DNA]</scope>
</reference>
<evidence type="ECO:0000313" key="2">
    <source>
        <dbReference type="Proteomes" id="UP000178724"/>
    </source>
</evidence>
<organism evidence="1 2">
    <name type="scientific">candidate division WOR-1 bacterium RIFCSPHIGHO2_01_FULL_53_15</name>
    <dbReference type="NCBI Taxonomy" id="1802564"/>
    <lineage>
        <taxon>Bacteria</taxon>
        <taxon>Bacillati</taxon>
        <taxon>Saganbacteria</taxon>
    </lineage>
</organism>
<protein>
    <submittedName>
        <fullName evidence="1">Uncharacterized protein</fullName>
    </submittedName>
</protein>